<organism evidence="1 2">
    <name type="scientific">Paramecium sonneborni</name>
    <dbReference type="NCBI Taxonomy" id="65129"/>
    <lineage>
        <taxon>Eukaryota</taxon>
        <taxon>Sar</taxon>
        <taxon>Alveolata</taxon>
        <taxon>Ciliophora</taxon>
        <taxon>Intramacronucleata</taxon>
        <taxon>Oligohymenophorea</taxon>
        <taxon>Peniculida</taxon>
        <taxon>Parameciidae</taxon>
        <taxon>Paramecium</taxon>
    </lineage>
</organism>
<evidence type="ECO:0000313" key="1">
    <source>
        <dbReference type="EMBL" id="CAD8123216.1"/>
    </source>
</evidence>
<gene>
    <name evidence="1" type="ORF">PSON_ATCC_30995.1.T1430097</name>
</gene>
<accession>A0A8S1R577</accession>
<sequence>MGQFIKVLKNVINLTQIQLFGTFIVFQNLIQYQNDQRCLENPRIDYYHIKQNEGQIGNMMQLQEQ</sequence>
<proteinExistence type="predicted"/>
<name>A0A8S1R577_9CILI</name>
<comment type="caution">
    <text evidence="1">The sequence shown here is derived from an EMBL/GenBank/DDBJ whole genome shotgun (WGS) entry which is preliminary data.</text>
</comment>
<reference evidence="1" key="1">
    <citation type="submission" date="2021-01" db="EMBL/GenBank/DDBJ databases">
        <authorList>
            <consortium name="Genoscope - CEA"/>
            <person name="William W."/>
        </authorList>
    </citation>
    <scope>NUCLEOTIDE SEQUENCE</scope>
</reference>
<keyword evidence="2" id="KW-1185">Reference proteome</keyword>
<dbReference type="Proteomes" id="UP000692954">
    <property type="component" value="Unassembled WGS sequence"/>
</dbReference>
<protein>
    <submittedName>
        <fullName evidence="1">Uncharacterized protein</fullName>
    </submittedName>
</protein>
<dbReference type="AlphaFoldDB" id="A0A8S1R577"/>
<dbReference type="EMBL" id="CAJJDN010000143">
    <property type="protein sequence ID" value="CAD8123216.1"/>
    <property type="molecule type" value="Genomic_DNA"/>
</dbReference>
<evidence type="ECO:0000313" key="2">
    <source>
        <dbReference type="Proteomes" id="UP000692954"/>
    </source>
</evidence>